<feature type="transmembrane region" description="Helical" evidence="2">
    <location>
        <begin position="221"/>
        <end position="248"/>
    </location>
</feature>
<organism evidence="3 4">
    <name type="scientific">Mollisia scopiformis</name>
    <name type="common">Conifer needle endophyte fungus</name>
    <name type="synonym">Phialocephala scopiformis</name>
    <dbReference type="NCBI Taxonomy" id="149040"/>
    <lineage>
        <taxon>Eukaryota</taxon>
        <taxon>Fungi</taxon>
        <taxon>Dikarya</taxon>
        <taxon>Ascomycota</taxon>
        <taxon>Pezizomycotina</taxon>
        <taxon>Leotiomycetes</taxon>
        <taxon>Helotiales</taxon>
        <taxon>Mollisiaceae</taxon>
        <taxon>Mollisia</taxon>
    </lineage>
</organism>
<protein>
    <submittedName>
        <fullName evidence="3">Uncharacterized protein</fullName>
    </submittedName>
</protein>
<keyword evidence="4" id="KW-1185">Reference proteome</keyword>
<dbReference type="AlphaFoldDB" id="A0A132BDI2"/>
<name>A0A132BDI2_MOLSC</name>
<feature type="transmembrane region" description="Helical" evidence="2">
    <location>
        <begin position="533"/>
        <end position="556"/>
    </location>
</feature>
<keyword evidence="2" id="KW-0812">Transmembrane</keyword>
<dbReference type="EMBL" id="KQ947431">
    <property type="protein sequence ID" value="KUJ09717.1"/>
    <property type="molecule type" value="Genomic_DNA"/>
</dbReference>
<dbReference type="InParanoid" id="A0A132BDI2"/>
<evidence type="ECO:0000256" key="1">
    <source>
        <dbReference type="SAM" id="MobiDB-lite"/>
    </source>
</evidence>
<feature type="transmembrane region" description="Helical" evidence="2">
    <location>
        <begin position="125"/>
        <end position="143"/>
    </location>
</feature>
<reference evidence="3 4" key="1">
    <citation type="submission" date="2015-10" db="EMBL/GenBank/DDBJ databases">
        <title>Full genome of DAOMC 229536 Phialocephala scopiformis, a fungal endophyte of spruce producing the potent anti-insectan compound rugulosin.</title>
        <authorList>
            <consortium name="DOE Joint Genome Institute"/>
            <person name="Walker A.K."/>
            <person name="Frasz S.L."/>
            <person name="Seifert K.A."/>
            <person name="Miller J.D."/>
            <person name="Mondo S.J."/>
            <person name="Labutti K."/>
            <person name="Lipzen A."/>
            <person name="Dockter R."/>
            <person name="Kennedy M."/>
            <person name="Grigoriev I.V."/>
            <person name="Spatafora J.W."/>
        </authorList>
    </citation>
    <scope>NUCLEOTIDE SEQUENCE [LARGE SCALE GENOMIC DNA]</scope>
    <source>
        <strain evidence="3 4">CBS 120377</strain>
    </source>
</reference>
<evidence type="ECO:0000256" key="2">
    <source>
        <dbReference type="SAM" id="Phobius"/>
    </source>
</evidence>
<dbReference type="OrthoDB" id="3596604at2759"/>
<evidence type="ECO:0000313" key="3">
    <source>
        <dbReference type="EMBL" id="KUJ09717.1"/>
    </source>
</evidence>
<feature type="region of interest" description="Disordered" evidence="1">
    <location>
        <begin position="1"/>
        <end position="84"/>
    </location>
</feature>
<dbReference type="GeneID" id="28816142"/>
<feature type="transmembrane region" description="Helical" evidence="2">
    <location>
        <begin position="155"/>
        <end position="175"/>
    </location>
</feature>
<keyword evidence="2" id="KW-0472">Membrane</keyword>
<dbReference type="Proteomes" id="UP000070700">
    <property type="component" value="Unassembled WGS sequence"/>
</dbReference>
<keyword evidence="2" id="KW-1133">Transmembrane helix</keyword>
<sequence length="621" mass="68793">MARPNYGPVRPFSPLDEESTIYRSPATYSQPFPSHDHHGDLGSSPEIEMGNVRPKYPTHSDTKDSVNSTATLFPSHSASQTDAQPFLHDPLNKLDTFYTANTFVPYQDHTGKQLRHILVGGSARWLITAALCGGYVLATVIWQKKSAIGETDKKWYNGITTGLSIALGLNIASAFKDMALNMRWPILAKGQRNLVELDLFLNADSMTKLSKLAIVTKRPMVVLACIAWLLVNLLAQAAIAMLSLTYGFNTDYTAVQMVKGNVSVPSMDHFFPLYSVLNSTSPSIQDEEYAAHMYGEYGYNYGLNETTFKPKPGDIYQPQGAMIFTDYNNSYMEFIFQDSPEGQTLGTFSVYSGRAINITYSCDSYKVTKNGNGTSDSIEVETIGAITLSQTVPDSTTYWTNSSHVCGSNERCTKVEAFESSNTDPWYYQCEITLGKTFNDSMNVSFVSDYMAYISTAAIAQVGYTDFTGVASQIYPQDSLWGYPNNGSVNDMGSTMATFALGAIAGATMYNPYTSYNGMAPQQGQCLQVGHPYFFYLMLGLICGCHFIFIFIVAFYTNSVMVGPDGHLSMALLLRPIADALYGVSDGEENKAFRDAKRNTMVRYVKEHTRQGKWTLKMIQR</sequence>
<dbReference type="KEGG" id="psco:LY89DRAFT_276174"/>
<feature type="compositionally biased region" description="Polar residues" evidence="1">
    <location>
        <begin position="65"/>
        <end position="83"/>
    </location>
</feature>
<dbReference type="RefSeq" id="XP_018064072.1">
    <property type="nucleotide sequence ID" value="XM_018206416.1"/>
</dbReference>
<evidence type="ECO:0000313" key="4">
    <source>
        <dbReference type="Proteomes" id="UP000070700"/>
    </source>
</evidence>
<accession>A0A132BDI2</accession>
<gene>
    <name evidence="3" type="ORF">LY89DRAFT_276174</name>
</gene>
<proteinExistence type="predicted"/>